<comment type="caution">
    <text evidence="2">The sequence shown here is derived from an EMBL/GenBank/DDBJ whole genome shotgun (WGS) entry which is preliminary data.</text>
</comment>
<evidence type="ECO:0000313" key="2">
    <source>
        <dbReference type="EMBL" id="MDS1309549.1"/>
    </source>
</evidence>
<feature type="signal peptide" evidence="1">
    <location>
        <begin position="1"/>
        <end position="26"/>
    </location>
</feature>
<name>A0ABU2HEQ1_9GAMM</name>
<dbReference type="Proteomes" id="UP001267407">
    <property type="component" value="Unassembled WGS sequence"/>
</dbReference>
<evidence type="ECO:0000313" key="3">
    <source>
        <dbReference type="Proteomes" id="UP001267407"/>
    </source>
</evidence>
<evidence type="ECO:0000256" key="1">
    <source>
        <dbReference type="SAM" id="SignalP"/>
    </source>
</evidence>
<protein>
    <submittedName>
        <fullName evidence="2">Uncharacterized protein</fullName>
    </submittedName>
</protein>
<reference evidence="2" key="1">
    <citation type="submission" date="2023-09" db="EMBL/GenBank/DDBJ databases">
        <title>Marinobacter sediminicola sp. nov. and Marinobacter maritimum sp. nov., isolated from marine sediment.</title>
        <authorList>
            <person name="An J."/>
        </authorList>
    </citation>
    <scope>NUCLEOTIDE SEQUENCE</scope>
    <source>
        <strain evidence="2">F60267</strain>
    </source>
</reference>
<organism evidence="2 3">
    <name type="scientific">Marinobacter xiaoshiensis</name>
    <dbReference type="NCBI Taxonomy" id="3073652"/>
    <lineage>
        <taxon>Bacteria</taxon>
        <taxon>Pseudomonadati</taxon>
        <taxon>Pseudomonadota</taxon>
        <taxon>Gammaproteobacteria</taxon>
        <taxon>Pseudomonadales</taxon>
        <taxon>Marinobacteraceae</taxon>
        <taxon>Marinobacter</taxon>
    </lineage>
</organism>
<accession>A0ABU2HEQ1</accession>
<dbReference type="EMBL" id="JAVMBO010000007">
    <property type="protein sequence ID" value="MDS1309549.1"/>
    <property type="molecule type" value="Genomic_DNA"/>
</dbReference>
<proteinExistence type="predicted"/>
<feature type="chain" id="PRO_5047060936" evidence="1">
    <location>
        <begin position="27"/>
        <end position="166"/>
    </location>
</feature>
<sequence length="166" mass="18343">MASQWYSLVSQKLFLASTLLDVAAQAAATGSSAPTQKLQQEAATQGSIELLLRAKQLLLAMIARLYQKRPNRPLSLAELANLIGDEATEIEFLTTLERDSRSWWSHLDQLETAQNNPPATRKTVNSENIIAVSAETGPDRSAQALRKTLKAIKQFTDNLEAQHGEW</sequence>
<gene>
    <name evidence="2" type="ORF">RKA07_05425</name>
</gene>
<dbReference type="RefSeq" id="WP_200201179.1">
    <property type="nucleotide sequence ID" value="NZ_JAVMBO010000007.1"/>
</dbReference>
<keyword evidence="3" id="KW-1185">Reference proteome</keyword>
<keyword evidence="1" id="KW-0732">Signal</keyword>